<sequence length="141" mass="15072">MPGTARASLSVFPTASWGRRILALAVDWLLCTLAVVLVFGVDEYTKTGSVASLMVLPVYIVESTLLTWLGGGSVGKLLTGLCVVPADGRLHRLNPIKVLIRQIMVALVIPPLVFRNDGRGLHDVAAGTATVTYSTLRTLMK</sequence>
<comment type="subcellular location">
    <subcellularLocation>
        <location evidence="1">Cell membrane</location>
        <topology evidence="1">Multi-pass membrane protein</topology>
    </subcellularLocation>
</comment>
<keyword evidence="5 6" id="KW-0472">Membrane</keyword>
<evidence type="ECO:0000256" key="2">
    <source>
        <dbReference type="ARBA" id="ARBA00022475"/>
    </source>
</evidence>
<evidence type="ECO:0000313" key="9">
    <source>
        <dbReference type="Proteomes" id="UP001597229"/>
    </source>
</evidence>
<organism evidence="8 9">
    <name type="scientific">Nocardioides ginsengisoli</name>
    <dbReference type="NCBI Taxonomy" id="363868"/>
    <lineage>
        <taxon>Bacteria</taxon>
        <taxon>Bacillati</taxon>
        <taxon>Actinomycetota</taxon>
        <taxon>Actinomycetes</taxon>
        <taxon>Propionibacteriales</taxon>
        <taxon>Nocardioidaceae</taxon>
        <taxon>Nocardioides</taxon>
    </lineage>
</organism>
<evidence type="ECO:0000256" key="5">
    <source>
        <dbReference type="ARBA" id="ARBA00023136"/>
    </source>
</evidence>
<dbReference type="Pfam" id="PF06271">
    <property type="entry name" value="RDD"/>
    <property type="match status" value="1"/>
</dbReference>
<feature type="transmembrane region" description="Helical" evidence="6">
    <location>
        <begin position="47"/>
        <end position="69"/>
    </location>
</feature>
<keyword evidence="3 6" id="KW-0812">Transmembrane</keyword>
<evidence type="ECO:0000313" key="8">
    <source>
        <dbReference type="EMBL" id="MFD1248981.1"/>
    </source>
</evidence>
<reference evidence="9" key="1">
    <citation type="journal article" date="2019" name="Int. J. Syst. Evol. Microbiol.">
        <title>The Global Catalogue of Microorganisms (GCM) 10K type strain sequencing project: providing services to taxonomists for standard genome sequencing and annotation.</title>
        <authorList>
            <consortium name="The Broad Institute Genomics Platform"/>
            <consortium name="The Broad Institute Genome Sequencing Center for Infectious Disease"/>
            <person name="Wu L."/>
            <person name="Ma J."/>
        </authorList>
    </citation>
    <scope>NUCLEOTIDE SEQUENCE [LARGE SCALE GENOMIC DNA]</scope>
    <source>
        <strain evidence="9">CCUG 52478</strain>
    </source>
</reference>
<keyword evidence="9" id="KW-1185">Reference proteome</keyword>
<dbReference type="InterPro" id="IPR051791">
    <property type="entry name" value="Pra-immunoreactive"/>
</dbReference>
<protein>
    <submittedName>
        <fullName evidence="8">RDD family protein</fullName>
    </submittedName>
</protein>
<accession>A0ABW3W1Q5</accession>
<keyword evidence="4 6" id="KW-1133">Transmembrane helix</keyword>
<evidence type="ECO:0000256" key="6">
    <source>
        <dbReference type="SAM" id="Phobius"/>
    </source>
</evidence>
<proteinExistence type="predicted"/>
<dbReference type="Proteomes" id="UP001597229">
    <property type="component" value="Unassembled WGS sequence"/>
</dbReference>
<feature type="transmembrane region" description="Helical" evidence="6">
    <location>
        <begin position="21"/>
        <end position="41"/>
    </location>
</feature>
<dbReference type="EMBL" id="JBHTLX010000020">
    <property type="protein sequence ID" value="MFD1248981.1"/>
    <property type="molecule type" value="Genomic_DNA"/>
</dbReference>
<keyword evidence="2" id="KW-1003">Cell membrane</keyword>
<evidence type="ECO:0000256" key="3">
    <source>
        <dbReference type="ARBA" id="ARBA00022692"/>
    </source>
</evidence>
<dbReference type="PANTHER" id="PTHR36115">
    <property type="entry name" value="PROLINE-RICH ANTIGEN HOMOLOG-RELATED"/>
    <property type="match status" value="1"/>
</dbReference>
<dbReference type="PANTHER" id="PTHR36115:SF6">
    <property type="entry name" value="PROLINE-RICH ANTIGEN HOMOLOG"/>
    <property type="match status" value="1"/>
</dbReference>
<dbReference type="InterPro" id="IPR010432">
    <property type="entry name" value="RDD"/>
</dbReference>
<evidence type="ECO:0000256" key="1">
    <source>
        <dbReference type="ARBA" id="ARBA00004651"/>
    </source>
</evidence>
<evidence type="ECO:0000259" key="7">
    <source>
        <dbReference type="Pfam" id="PF06271"/>
    </source>
</evidence>
<dbReference type="RefSeq" id="WP_367917159.1">
    <property type="nucleotide sequence ID" value="NZ_BAABAC010000003.1"/>
</dbReference>
<comment type="caution">
    <text evidence="8">The sequence shown here is derived from an EMBL/GenBank/DDBJ whole genome shotgun (WGS) entry which is preliminary data.</text>
</comment>
<feature type="domain" description="RDD" evidence="7">
    <location>
        <begin position="14"/>
        <end position="127"/>
    </location>
</feature>
<name>A0ABW3W1Q5_9ACTN</name>
<gene>
    <name evidence="8" type="ORF">ACFQ3F_14365</name>
</gene>
<evidence type="ECO:0000256" key="4">
    <source>
        <dbReference type="ARBA" id="ARBA00022989"/>
    </source>
</evidence>